<name>A0ABQ0QRW1_9PROT</name>
<sequence length="297" mass="32150">MRNIYDCFGNDGLGLGRGHALDIPCKNGFIIKKKREGFCPQLTPPQVSGITVSMKPIIVIPARLASTRLPRKPLAEIGGRTMIEQVALRAVESGLGRVVIAAADQEIIDAVKCVSGVEAVLTDPALPSGSDRVYAALREIDPAGEHDVVVNFQGDLPSMDPEALRSVMVPVKHGAFDIGTLVAPIHLDEELRASQIVKVACSFDDGPVARGVYFSRQPIPFGPGAHWHHIGVYAWQRRALERFVSLPPSGLERRESLEQLRALEHGISIGCVKIAEAPRGVDTAEDLAFVRKAFTCQ</sequence>
<dbReference type="PANTHER" id="PTHR42866">
    <property type="entry name" value="3-DEOXY-MANNO-OCTULOSONATE CYTIDYLYLTRANSFERASE"/>
    <property type="match status" value="1"/>
</dbReference>
<dbReference type="InterPro" id="IPR029044">
    <property type="entry name" value="Nucleotide-diphossugar_trans"/>
</dbReference>
<protein>
    <submittedName>
        <fullName evidence="4">3-deoxy-D-manno-octulosonate cytidylyltransferase</fullName>
    </submittedName>
</protein>
<keyword evidence="2 4" id="KW-0548">Nucleotidyltransferase</keyword>
<keyword evidence="1" id="KW-0808">Transferase</keyword>
<dbReference type="InterPro" id="IPR003329">
    <property type="entry name" value="Cytidylyl_trans"/>
</dbReference>
<dbReference type="NCBIfam" id="NF003952">
    <property type="entry name" value="PRK05450.1-5"/>
    <property type="match status" value="1"/>
</dbReference>
<evidence type="ECO:0000256" key="3">
    <source>
        <dbReference type="ARBA" id="ARBA00022985"/>
    </source>
</evidence>
<keyword evidence="3" id="KW-0448">Lipopolysaccharide biosynthesis</keyword>
<evidence type="ECO:0000313" key="5">
    <source>
        <dbReference type="Proteomes" id="UP001062632"/>
    </source>
</evidence>
<dbReference type="PANTHER" id="PTHR42866:SF2">
    <property type="entry name" value="3-DEOXY-MANNO-OCTULOSONATE CYTIDYLYLTRANSFERASE, MITOCHONDRIAL"/>
    <property type="match status" value="1"/>
</dbReference>
<proteinExistence type="predicted"/>
<dbReference type="CDD" id="cd02517">
    <property type="entry name" value="CMP-KDO-Synthetase"/>
    <property type="match status" value="1"/>
</dbReference>
<dbReference type="InterPro" id="IPR004528">
    <property type="entry name" value="KdsB"/>
</dbReference>
<dbReference type="Pfam" id="PF02348">
    <property type="entry name" value="CTP_transf_3"/>
    <property type="match status" value="1"/>
</dbReference>
<dbReference type="Gene3D" id="3.90.550.10">
    <property type="entry name" value="Spore Coat Polysaccharide Biosynthesis Protein SpsA, Chain A"/>
    <property type="match status" value="1"/>
</dbReference>
<accession>A0ABQ0QRW1</accession>
<reference evidence="4 5" key="1">
    <citation type="submission" date="2013-04" db="EMBL/GenBank/DDBJ databases">
        <title>The genome sequencing project of 58 acetic acid bacteria.</title>
        <authorList>
            <person name="Okamoto-Kainuma A."/>
            <person name="Ishikawa M."/>
            <person name="Umino S."/>
            <person name="Koizumi Y."/>
            <person name="Shiwa Y."/>
            <person name="Yoshikawa H."/>
            <person name="Matsutani M."/>
            <person name="Matsushita K."/>
        </authorList>
    </citation>
    <scope>NUCLEOTIDE SEQUENCE [LARGE SCALE GENOMIC DNA]</scope>
    <source>
        <strain evidence="4 5">NBRC 106555</strain>
    </source>
</reference>
<dbReference type="EMBL" id="BAQC01000058">
    <property type="protein sequence ID" value="GBR54596.1"/>
    <property type="molecule type" value="Genomic_DNA"/>
</dbReference>
<keyword evidence="5" id="KW-1185">Reference proteome</keyword>
<dbReference type="GO" id="GO:0016779">
    <property type="term" value="F:nucleotidyltransferase activity"/>
    <property type="evidence" value="ECO:0007669"/>
    <property type="project" value="UniProtKB-KW"/>
</dbReference>
<comment type="caution">
    <text evidence="4">The sequence shown here is derived from an EMBL/GenBank/DDBJ whole genome shotgun (WGS) entry which is preliminary data.</text>
</comment>
<evidence type="ECO:0000256" key="2">
    <source>
        <dbReference type="ARBA" id="ARBA00022695"/>
    </source>
</evidence>
<evidence type="ECO:0000256" key="1">
    <source>
        <dbReference type="ARBA" id="ARBA00022679"/>
    </source>
</evidence>
<evidence type="ECO:0000313" key="4">
    <source>
        <dbReference type="EMBL" id="GBR54596.1"/>
    </source>
</evidence>
<dbReference type="Proteomes" id="UP001062632">
    <property type="component" value="Unassembled WGS sequence"/>
</dbReference>
<dbReference type="SUPFAM" id="SSF53448">
    <property type="entry name" value="Nucleotide-diphospho-sugar transferases"/>
    <property type="match status" value="1"/>
</dbReference>
<gene>
    <name evidence="4" type="ORF">AA106555_1735</name>
</gene>
<organism evidence="4 5">
    <name type="scientific">Neokomagataea thailandica NBRC 106555</name>
    <dbReference type="NCBI Taxonomy" id="1223520"/>
    <lineage>
        <taxon>Bacteria</taxon>
        <taxon>Pseudomonadati</taxon>
        <taxon>Pseudomonadota</taxon>
        <taxon>Alphaproteobacteria</taxon>
        <taxon>Acetobacterales</taxon>
        <taxon>Acetobacteraceae</taxon>
        <taxon>Neokomagataea</taxon>
    </lineage>
</organism>
<dbReference type="NCBIfam" id="NF003948">
    <property type="entry name" value="PRK05450.1-1"/>
    <property type="match status" value="1"/>
</dbReference>